<evidence type="ECO:0000313" key="1">
    <source>
        <dbReference type="EnsemblPlants" id="AVESA.00010b.r2.6CG1090330.1.CDS.1"/>
    </source>
</evidence>
<reference evidence="1" key="1">
    <citation type="submission" date="2021-05" db="EMBL/GenBank/DDBJ databases">
        <authorList>
            <person name="Scholz U."/>
            <person name="Mascher M."/>
            <person name="Fiebig A."/>
        </authorList>
    </citation>
    <scope>NUCLEOTIDE SEQUENCE [LARGE SCALE GENOMIC DNA]</scope>
</reference>
<proteinExistence type="predicted"/>
<reference evidence="1" key="2">
    <citation type="submission" date="2025-09" db="UniProtKB">
        <authorList>
            <consortium name="EnsemblPlants"/>
        </authorList>
    </citation>
    <scope>IDENTIFICATION</scope>
</reference>
<name>A0ACD5Z6Z5_AVESA</name>
<keyword evidence="2" id="KW-1185">Reference proteome</keyword>
<protein>
    <submittedName>
        <fullName evidence="1">Uncharacterized protein</fullName>
    </submittedName>
</protein>
<accession>A0ACD5Z6Z5</accession>
<dbReference type="Proteomes" id="UP001732700">
    <property type="component" value="Chromosome 6C"/>
</dbReference>
<organism evidence="1 2">
    <name type="scientific">Avena sativa</name>
    <name type="common">Oat</name>
    <dbReference type="NCBI Taxonomy" id="4498"/>
    <lineage>
        <taxon>Eukaryota</taxon>
        <taxon>Viridiplantae</taxon>
        <taxon>Streptophyta</taxon>
        <taxon>Embryophyta</taxon>
        <taxon>Tracheophyta</taxon>
        <taxon>Spermatophyta</taxon>
        <taxon>Magnoliopsida</taxon>
        <taxon>Liliopsida</taxon>
        <taxon>Poales</taxon>
        <taxon>Poaceae</taxon>
        <taxon>BOP clade</taxon>
        <taxon>Pooideae</taxon>
        <taxon>Poodae</taxon>
        <taxon>Poeae</taxon>
        <taxon>Poeae Chloroplast Group 1 (Aveneae type)</taxon>
        <taxon>Aveninae</taxon>
        <taxon>Avena</taxon>
    </lineage>
</organism>
<sequence length="79" mass="8329">MARQCKFALPLMVAVLVLLAASGSARRLGRGGDCVGEATSGSAESPIMQFLQHIYLQELTGAGHSCDTYNPNNPACHHS</sequence>
<evidence type="ECO:0000313" key="2">
    <source>
        <dbReference type="Proteomes" id="UP001732700"/>
    </source>
</evidence>
<dbReference type="EnsemblPlants" id="AVESA.00010b.r2.6CG1090330.1">
    <property type="protein sequence ID" value="AVESA.00010b.r2.6CG1090330.1.CDS.1"/>
    <property type="gene ID" value="AVESA.00010b.r2.6CG1090330"/>
</dbReference>